<gene>
    <name evidence="3" type="ORF">QVD17_37799</name>
</gene>
<evidence type="ECO:0008006" key="5">
    <source>
        <dbReference type="Google" id="ProtNLM"/>
    </source>
</evidence>
<feature type="signal peptide" evidence="2">
    <location>
        <begin position="1"/>
        <end position="24"/>
    </location>
</feature>
<dbReference type="Proteomes" id="UP001229421">
    <property type="component" value="Unassembled WGS sequence"/>
</dbReference>
<name>A0AAD8JYZ4_TARER</name>
<sequence length="116" mass="13415">MKIHLLFFQRRLSLLLLGLSMVKTQLLLHLEPEAVERHAKYNVPPANWWLMGVQMTEPRSPRPIPCKKDYLRQSVAAPLREEYSSQGPDQPFRRAGKSESKTRQLTAPGENHSRNL</sequence>
<dbReference type="EMBL" id="JAUHHV010000010">
    <property type="protein sequence ID" value="KAK1411252.1"/>
    <property type="molecule type" value="Genomic_DNA"/>
</dbReference>
<proteinExistence type="predicted"/>
<reference evidence="3" key="1">
    <citation type="journal article" date="2023" name="bioRxiv">
        <title>Improved chromosome-level genome assembly for marigold (Tagetes erecta).</title>
        <authorList>
            <person name="Jiang F."/>
            <person name="Yuan L."/>
            <person name="Wang S."/>
            <person name="Wang H."/>
            <person name="Xu D."/>
            <person name="Wang A."/>
            <person name="Fan W."/>
        </authorList>
    </citation>
    <scope>NUCLEOTIDE SEQUENCE</scope>
    <source>
        <strain evidence="3">WSJ</strain>
        <tissue evidence="3">Leaf</tissue>
    </source>
</reference>
<evidence type="ECO:0000313" key="4">
    <source>
        <dbReference type="Proteomes" id="UP001229421"/>
    </source>
</evidence>
<feature type="chain" id="PRO_5041901382" description="Secreted protein" evidence="2">
    <location>
        <begin position="25"/>
        <end position="116"/>
    </location>
</feature>
<evidence type="ECO:0000256" key="2">
    <source>
        <dbReference type="SAM" id="SignalP"/>
    </source>
</evidence>
<feature type="region of interest" description="Disordered" evidence="1">
    <location>
        <begin position="77"/>
        <end position="116"/>
    </location>
</feature>
<comment type="caution">
    <text evidence="3">The sequence shown here is derived from an EMBL/GenBank/DDBJ whole genome shotgun (WGS) entry which is preliminary data.</text>
</comment>
<evidence type="ECO:0000256" key="1">
    <source>
        <dbReference type="SAM" id="MobiDB-lite"/>
    </source>
</evidence>
<dbReference type="AlphaFoldDB" id="A0AAD8JYZ4"/>
<protein>
    <recommendedName>
        <fullName evidence="5">Secreted protein</fullName>
    </recommendedName>
</protein>
<keyword evidence="2" id="KW-0732">Signal</keyword>
<evidence type="ECO:0000313" key="3">
    <source>
        <dbReference type="EMBL" id="KAK1411252.1"/>
    </source>
</evidence>
<keyword evidence="4" id="KW-1185">Reference proteome</keyword>
<accession>A0AAD8JYZ4</accession>
<organism evidence="3 4">
    <name type="scientific">Tagetes erecta</name>
    <name type="common">African marigold</name>
    <dbReference type="NCBI Taxonomy" id="13708"/>
    <lineage>
        <taxon>Eukaryota</taxon>
        <taxon>Viridiplantae</taxon>
        <taxon>Streptophyta</taxon>
        <taxon>Embryophyta</taxon>
        <taxon>Tracheophyta</taxon>
        <taxon>Spermatophyta</taxon>
        <taxon>Magnoliopsida</taxon>
        <taxon>eudicotyledons</taxon>
        <taxon>Gunneridae</taxon>
        <taxon>Pentapetalae</taxon>
        <taxon>asterids</taxon>
        <taxon>campanulids</taxon>
        <taxon>Asterales</taxon>
        <taxon>Asteraceae</taxon>
        <taxon>Asteroideae</taxon>
        <taxon>Heliantheae alliance</taxon>
        <taxon>Tageteae</taxon>
        <taxon>Tagetes</taxon>
    </lineage>
</organism>